<dbReference type="PANTHER" id="PTHR45528:SF1">
    <property type="entry name" value="SENSOR HISTIDINE KINASE CPXA"/>
    <property type="match status" value="1"/>
</dbReference>
<evidence type="ECO:0000256" key="5">
    <source>
        <dbReference type="ARBA" id="ARBA00022553"/>
    </source>
</evidence>
<dbReference type="SMART" id="SM00387">
    <property type="entry name" value="HATPase_c"/>
    <property type="match status" value="1"/>
</dbReference>
<evidence type="ECO:0000256" key="13">
    <source>
        <dbReference type="ARBA" id="ARBA00023136"/>
    </source>
</evidence>
<feature type="transmembrane region" description="Helical" evidence="15">
    <location>
        <begin position="62"/>
        <end position="85"/>
    </location>
</feature>
<evidence type="ECO:0000256" key="8">
    <source>
        <dbReference type="ARBA" id="ARBA00022741"/>
    </source>
</evidence>
<keyword evidence="13 15" id="KW-0472">Membrane</keyword>
<comment type="catalytic activity">
    <reaction evidence="1">
        <text>ATP + protein L-histidine = ADP + protein N-phospho-L-histidine.</text>
        <dbReference type="EC" id="2.7.13.3"/>
    </reaction>
</comment>
<dbReference type="Pfam" id="PF02518">
    <property type="entry name" value="HATPase_c"/>
    <property type="match status" value="1"/>
</dbReference>
<keyword evidence="8" id="KW-0547">Nucleotide-binding</keyword>
<evidence type="ECO:0000256" key="10">
    <source>
        <dbReference type="ARBA" id="ARBA00022840"/>
    </source>
</evidence>
<feature type="domain" description="HAMP" evidence="17">
    <location>
        <begin position="257"/>
        <end position="309"/>
    </location>
</feature>
<dbReference type="FunFam" id="3.30.565.10:FF:000006">
    <property type="entry name" value="Sensor histidine kinase WalK"/>
    <property type="match status" value="1"/>
</dbReference>
<dbReference type="SUPFAM" id="SSF158472">
    <property type="entry name" value="HAMP domain-like"/>
    <property type="match status" value="1"/>
</dbReference>
<dbReference type="EMBL" id="NFKK01000023">
    <property type="protein sequence ID" value="OUP51389.1"/>
    <property type="molecule type" value="Genomic_DNA"/>
</dbReference>
<evidence type="ECO:0000259" key="17">
    <source>
        <dbReference type="PROSITE" id="PS50885"/>
    </source>
</evidence>
<feature type="transmembrane region" description="Helical" evidence="15">
    <location>
        <begin position="231"/>
        <end position="250"/>
    </location>
</feature>
<name>A0A1Y4L7H7_9FIRM</name>
<evidence type="ECO:0000256" key="1">
    <source>
        <dbReference type="ARBA" id="ARBA00000085"/>
    </source>
</evidence>
<dbReference type="InterPro" id="IPR004358">
    <property type="entry name" value="Sig_transdc_His_kin-like_C"/>
</dbReference>
<dbReference type="PROSITE" id="PS50885">
    <property type="entry name" value="HAMP"/>
    <property type="match status" value="1"/>
</dbReference>
<keyword evidence="7 15" id="KW-0812">Transmembrane</keyword>
<dbReference type="InterPro" id="IPR036890">
    <property type="entry name" value="HATPase_C_sf"/>
</dbReference>
<evidence type="ECO:0000256" key="14">
    <source>
        <dbReference type="SAM" id="MobiDB-lite"/>
    </source>
</evidence>
<accession>A0A1Y4L7H7</accession>
<evidence type="ECO:0000256" key="11">
    <source>
        <dbReference type="ARBA" id="ARBA00022989"/>
    </source>
</evidence>
<evidence type="ECO:0000256" key="2">
    <source>
        <dbReference type="ARBA" id="ARBA00004651"/>
    </source>
</evidence>
<dbReference type="CDD" id="cd00082">
    <property type="entry name" value="HisKA"/>
    <property type="match status" value="1"/>
</dbReference>
<dbReference type="SMART" id="SM00388">
    <property type="entry name" value="HisKA"/>
    <property type="match status" value="1"/>
</dbReference>
<organism evidence="18 19">
    <name type="scientific">Butyricicoccus pullicaecorum</name>
    <dbReference type="NCBI Taxonomy" id="501571"/>
    <lineage>
        <taxon>Bacteria</taxon>
        <taxon>Bacillati</taxon>
        <taxon>Bacillota</taxon>
        <taxon>Clostridia</taxon>
        <taxon>Eubacteriales</taxon>
        <taxon>Butyricicoccaceae</taxon>
        <taxon>Butyricicoccus</taxon>
    </lineage>
</organism>
<keyword evidence="4" id="KW-1003">Cell membrane</keyword>
<dbReference type="GO" id="GO:0000155">
    <property type="term" value="F:phosphorelay sensor kinase activity"/>
    <property type="evidence" value="ECO:0007669"/>
    <property type="project" value="InterPro"/>
</dbReference>
<dbReference type="CDD" id="cd06225">
    <property type="entry name" value="HAMP"/>
    <property type="match status" value="1"/>
</dbReference>
<proteinExistence type="predicted"/>
<dbReference type="Pfam" id="PF00512">
    <property type="entry name" value="HisKA"/>
    <property type="match status" value="1"/>
</dbReference>
<keyword evidence="6" id="KW-0808">Transferase</keyword>
<protein>
    <recommendedName>
        <fullName evidence="3">histidine kinase</fullName>
        <ecNumber evidence="3">2.7.13.3</ecNumber>
    </recommendedName>
</protein>
<dbReference type="InterPro" id="IPR036097">
    <property type="entry name" value="HisK_dim/P_sf"/>
</dbReference>
<sequence>MKYRKSKSRKKREKKDWLAALIERRRPKQSAPAASGTPPAPGTVRIQHSPGGLRGRWLMNSLSFVVVILAAVVIAVTMGFSSYYYNSIHDMLSYRMSTLTTNFYNSGWLANLEYYYYGMEKTIGDFDINMRDKIELQFLNDRGTILKSSSGLNDGTMAVTGDVARALGQDEDGDGKNEGEQNGVIQVWTGEDPMTGERVLSMTTPLYIEDNHLVGGIRMVTSLAIAEKQTMYFVLFSVAVSLLFFALVVLSNRYFLKSILEPVTKINVIAKEIAAGRYGMRLQKAYDDEIGELCDTINYMSDEISRTERMKNDFISSVSHELRTPLTAIDGWSETLLAVGATDPEEVMQGLEIIHKESRRLTRMVEELLDFARIESGRMKLEVETFDLEMELYEAVYMYENMLANTEMKLSYHTDDVDSYFVNGDRHRMKQVFLNIIDNAVKYGKSGGRIEVDLRHEGKNIVVCVRDYGVGIPEAELPFVKEKFYKGSSKERGSGIGLAVTDEIVKLHGGTLTIRSKAGEGTAVYVSVPAIDVHTALGVETSIAEENTQ</sequence>
<keyword evidence="9" id="KW-0418">Kinase</keyword>
<dbReference type="AlphaFoldDB" id="A0A1Y4L7H7"/>
<dbReference type="SMART" id="SM00304">
    <property type="entry name" value="HAMP"/>
    <property type="match status" value="1"/>
</dbReference>
<keyword evidence="5" id="KW-0597">Phosphoprotein</keyword>
<dbReference type="RefSeq" id="WP_087374531.1">
    <property type="nucleotide sequence ID" value="NZ_NFKK01000023.1"/>
</dbReference>
<dbReference type="SUPFAM" id="SSF47384">
    <property type="entry name" value="Homodimeric domain of signal transducing histidine kinase"/>
    <property type="match status" value="1"/>
</dbReference>
<evidence type="ECO:0000256" key="3">
    <source>
        <dbReference type="ARBA" id="ARBA00012438"/>
    </source>
</evidence>
<dbReference type="PANTHER" id="PTHR45528">
    <property type="entry name" value="SENSOR HISTIDINE KINASE CPXA"/>
    <property type="match status" value="1"/>
</dbReference>
<dbReference type="InterPro" id="IPR003594">
    <property type="entry name" value="HATPase_dom"/>
</dbReference>
<feature type="region of interest" description="Disordered" evidence="14">
    <location>
        <begin position="22"/>
        <end position="46"/>
    </location>
</feature>
<keyword evidence="11 15" id="KW-1133">Transmembrane helix</keyword>
<comment type="caution">
    <text evidence="18">The sequence shown here is derived from an EMBL/GenBank/DDBJ whole genome shotgun (WGS) entry which is preliminary data.</text>
</comment>
<dbReference type="InterPro" id="IPR005467">
    <property type="entry name" value="His_kinase_dom"/>
</dbReference>
<dbReference type="InterPro" id="IPR003660">
    <property type="entry name" value="HAMP_dom"/>
</dbReference>
<dbReference type="Pfam" id="PF00672">
    <property type="entry name" value="HAMP"/>
    <property type="match status" value="1"/>
</dbReference>
<dbReference type="PROSITE" id="PS50109">
    <property type="entry name" value="HIS_KIN"/>
    <property type="match status" value="1"/>
</dbReference>
<evidence type="ECO:0000313" key="19">
    <source>
        <dbReference type="Proteomes" id="UP000195897"/>
    </source>
</evidence>
<dbReference type="GO" id="GO:0005524">
    <property type="term" value="F:ATP binding"/>
    <property type="evidence" value="ECO:0007669"/>
    <property type="project" value="UniProtKB-KW"/>
</dbReference>
<dbReference type="Gene3D" id="3.30.565.10">
    <property type="entry name" value="Histidine kinase-like ATPase, C-terminal domain"/>
    <property type="match status" value="1"/>
</dbReference>
<dbReference type="PRINTS" id="PR00344">
    <property type="entry name" value="BCTRLSENSOR"/>
</dbReference>
<keyword evidence="10" id="KW-0067">ATP-binding</keyword>
<keyword evidence="12" id="KW-0902">Two-component regulatory system</keyword>
<comment type="subcellular location">
    <subcellularLocation>
        <location evidence="2">Cell membrane</location>
        <topology evidence="2">Multi-pass membrane protein</topology>
    </subcellularLocation>
</comment>
<dbReference type="GO" id="GO:0005886">
    <property type="term" value="C:plasma membrane"/>
    <property type="evidence" value="ECO:0007669"/>
    <property type="project" value="UniProtKB-SubCell"/>
</dbReference>
<evidence type="ECO:0000256" key="6">
    <source>
        <dbReference type="ARBA" id="ARBA00022679"/>
    </source>
</evidence>
<evidence type="ECO:0000256" key="12">
    <source>
        <dbReference type="ARBA" id="ARBA00023012"/>
    </source>
</evidence>
<evidence type="ECO:0000256" key="15">
    <source>
        <dbReference type="SAM" id="Phobius"/>
    </source>
</evidence>
<evidence type="ECO:0000256" key="7">
    <source>
        <dbReference type="ARBA" id="ARBA00022692"/>
    </source>
</evidence>
<dbReference type="CDD" id="cd00075">
    <property type="entry name" value="HATPase"/>
    <property type="match status" value="1"/>
</dbReference>
<dbReference type="InterPro" id="IPR050398">
    <property type="entry name" value="HssS/ArlS-like"/>
</dbReference>
<dbReference type="SUPFAM" id="SSF55874">
    <property type="entry name" value="ATPase domain of HSP90 chaperone/DNA topoisomerase II/histidine kinase"/>
    <property type="match status" value="1"/>
</dbReference>
<gene>
    <name evidence="18" type="ORF">B5F17_13215</name>
</gene>
<dbReference type="EC" id="2.7.13.3" evidence="3"/>
<dbReference type="Proteomes" id="UP000195897">
    <property type="component" value="Unassembled WGS sequence"/>
</dbReference>
<reference evidence="19" key="1">
    <citation type="submission" date="2017-04" db="EMBL/GenBank/DDBJ databases">
        <title>Function of individual gut microbiota members based on whole genome sequencing of pure cultures obtained from chicken caecum.</title>
        <authorList>
            <person name="Medvecky M."/>
            <person name="Cejkova D."/>
            <person name="Polansky O."/>
            <person name="Karasova D."/>
            <person name="Kubasova T."/>
            <person name="Cizek A."/>
            <person name="Rychlik I."/>
        </authorList>
    </citation>
    <scope>NUCLEOTIDE SEQUENCE [LARGE SCALE GENOMIC DNA]</scope>
    <source>
        <strain evidence="19">An180</strain>
    </source>
</reference>
<dbReference type="FunFam" id="1.10.287.130:FF:000001">
    <property type="entry name" value="Two-component sensor histidine kinase"/>
    <property type="match status" value="1"/>
</dbReference>
<evidence type="ECO:0000259" key="16">
    <source>
        <dbReference type="PROSITE" id="PS50109"/>
    </source>
</evidence>
<evidence type="ECO:0000256" key="4">
    <source>
        <dbReference type="ARBA" id="ARBA00022475"/>
    </source>
</evidence>
<dbReference type="InterPro" id="IPR003661">
    <property type="entry name" value="HisK_dim/P_dom"/>
</dbReference>
<evidence type="ECO:0000256" key="9">
    <source>
        <dbReference type="ARBA" id="ARBA00022777"/>
    </source>
</evidence>
<dbReference type="Gene3D" id="6.10.340.10">
    <property type="match status" value="1"/>
</dbReference>
<feature type="domain" description="Histidine kinase" evidence="16">
    <location>
        <begin position="317"/>
        <end position="532"/>
    </location>
</feature>
<dbReference type="Gene3D" id="1.10.287.130">
    <property type="match status" value="1"/>
</dbReference>
<evidence type="ECO:0000313" key="18">
    <source>
        <dbReference type="EMBL" id="OUP51389.1"/>
    </source>
</evidence>